<dbReference type="PANTHER" id="PTHR48081">
    <property type="entry name" value="AB HYDROLASE SUPERFAMILY PROTEIN C4A8.06C"/>
    <property type="match status" value="1"/>
</dbReference>
<evidence type="ECO:0000256" key="1">
    <source>
        <dbReference type="ARBA" id="ARBA00022801"/>
    </source>
</evidence>
<dbReference type="EMBL" id="JAHOPC010000010">
    <property type="protein sequence ID" value="MBU8867778.1"/>
    <property type="molecule type" value="Genomic_DNA"/>
</dbReference>
<name>A0ABS6I7T3_9MICC</name>
<reference evidence="3 4" key="1">
    <citation type="submission" date="2021-06" db="EMBL/GenBank/DDBJ databases">
        <authorList>
            <person name="Jeong J.W."/>
        </authorList>
    </citation>
    <scope>NUCLEOTIDE SEQUENCE [LARGE SCALE GENOMIC DNA]</scope>
    <source>
        <strain evidence="3 4">MMS21-TAE1-1</strain>
    </source>
</reference>
<dbReference type="PANTHER" id="PTHR48081:SF8">
    <property type="entry name" value="ALPHA_BETA HYDROLASE FOLD-3 DOMAIN-CONTAINING PROTEIN-RELATED"/>
    <property type="match status" value="1"/>
</dbReference>
<accession>A0ABS6I7T3</accession>
<sequence>MNSQRDGLDQEVRAPLELLLQSLPGGINAITDLAERRRVDAKMVAEMTQEIVAAQTCSTEDLMVERSSDGGLVPVRIYRPENYVKGSAAIFFIHGGGMTLGNLDYEHGLAVKLCEELGILVVSTGYRKAPEHPHPAQLEDCYSSLSWMASNATTLGFDPRRLAVYGGSAGGNLALSTSLKARDMKYPQIAYTMAPYPMVDHRNALPSTFEVTEIGVWDRRTNIEAWSWFLGHQEPDGYAAPLHAVSLTGLPPTFIDVGTHDLFRDEDIALVQRLIAAGVPTELHVYPGAYHAAELFAPEAALSQKIWTTRLRALREALKL</sequence>
<proteinExistence type="predicted"/>
<protein>
    <submittedName>
        <fullName evidence="3">Alpha/beta hydrolase</fullName>
    </submittedName>
</protein>
<dbReference type="GO" id="GO:0016787">
    <property type="term" value="F:hydrolase activity"/>
    <property type="evidence" value="ECO:0007669"/>
    <property type="project" value="UniProtKB-KW"/>
</dbReference>
<dbReference type="InterPro" id="IPR013094">
    <property type="entry name" value="AB_hydrolase_3"/>
</dbReference>
<gene>
    <name evidence="3" type="ORF">KSW38_15930</name>
</gene>
<keyword evidence="1 3" id="KW-0378">Hydrolase</keyword>
<feature type="domain" description="Alpha/beta hydrolase fold-3" evidence="2">
    <location>
        <begin position="90"/>
        <end position="293"/>
    </location>
</feature>
<evidence type="ECO:0000313" key="3">
    <source>
        <dbReference type="EMBL" id="MBU8867778.1"/>
    </source>
</evidence>
<dbReference type="Proteomes" id="UP000824166">
    <property type="component" value="Unassembled WGS sequence"/>
</dbReference>
<dbReference type="RefSeq" id="WP_216925900.1">
    <property type="nucleotide sequence ID" value="NZ_JAHOPC010000010.1"/>
</dbReference>
<dbReference type="InterPro" id="IPR050300">
    <property type="entry name" value="GDXG_lipolytic_enzyme"/>
</dbReference>
<comment type="caution">
    <text evidence="3">The sequence shown here is derived from an EMBL/GenBank/DDBJ whole genome shotgun (WGS) entry which is preliminary data.</text>
</comment>
<evidence type="ECO:0000259" key="2">
    <source>
        <dbReference type="Pfam" id="PF07859"/>
    </source>
</evidence>
<keyword evidence="4" id="KW-1185">Reference proteome</keyword>
<organism evidence="3 4">
    <name type="scientific">Paenarthrobacter aromaticivorans</name>
    <dbReference type="NCBI Taxonomy" id="2849150"/>
    <lineage>
        <taxon>Bacteria</taxon>
        <taxon>Bacillati</taxon>
        <taxon>Actinomycetota</taxon>
        <taxon>Actinomycetes</taxon>
        <taxon>Micrococcales</taxon>
        <taxon>Micrococcaceae</taxon>
        <taxon>Paenarthrobacter</taxon>
    </lineage>
</organism>
<evidence type="ECO:0000313" key="4">
    <source>
        <dbReference type="Proteomes" id="UP000824166"/>
    </source>
</evidence>
<dbReference type="Pfam" id="PF07859">
    <property type="entry name" value="Abhydrolase_3"/>
    <property type="match status" value="1"/>
</dbReference>